<dbReference type="AlphaFoldDB" id="B3RTL4"/>
<comment type="similarity">
    <text evidence="1">Belongs to the FAM133 family.</text>
</comment>
<feature type="compositionally biased region" description="Basic and acidic residues" evidence="2">
    <location>
        <begin position="47"/>
        <end position="85"/>
    </location>
</feature>
<evidence type="ECO:0000256" key="1">
    <source>
        <dbReference type="ARBA" id="ARBA00009569"/>
    </source>
</evidence>
<gene>
    <name evidence="4" type="ORF">TRIADDRAFT_55967</name>
</gene>
<dbReference type="InParanoid" id="B3RTL4"/>
<feature type="region of interest" description="Disordered" evidence="2">
    <location>
        <begin position="47"/>
        <end position="113"/>
    </location>
</feature>
<organism evidence="4 5">
    <name type="scientific">Trichoplax adhaerens</name>
    <name type="common">Trichoplax reptans</name>
    <dbReference type="NCBI Taxonomy" id="10228"/>
    <lineage>
        <taxon>Eukaryota</taxon>
        <taxon>Metazoa</taxon>
        <taxon>Placozoa</taxon>
        <taxon>Uniplacotomia</taxon>
        <taxon>Trichoplacea</taxon>
        <taxon>Trichoplacidae</taxon>
        <taxon>Trichoplax</taxon>
    </lineage>
</organism>
<accession>B3RTL4</accession>
<dbReference type="OrthoDB" id="10065679at2759"/>
<keyword evidence="3" id="KW-0732">Signal</keyword>
<dbReference type="Proteomes" id="UP000009022">
    <property type="component" value="Unassembled WGS sequence"/>
</dbReference>
<feature type="region of interest" description="Disordered" evidence="2">
    <location>
        <begin position="21"/>
        <end position="40"/>
    </location>
</feature>
<proteinExistence type="inferred from homology"/>
<feature type="chain" id="PRO_5002796945" evidence="3">
    <location>
        <begin position="21"/>
        <end position="144"/>
    </location>
</feature>
<dbReference type="eggNOG" id="ENOG502QWN4">
    <property type="taxonomic scope" value="Eukaryota"/>
</dbReference>
<sequence>MTFKLFFGRIAMAWVNPIAAARSSAAPPSGPTIRDYLNRPRPTWDEVKEKLGKSKEGSHSLADWEKQQEENYKEDLRRHREEVLGKSKKSKKKKVSSSSQDSDSDPDSCDSFGRDKKFICHLFIFMYMFINYFKEKEKEKEEKD</sequence>
<dbReference type="CTD" id="6752899"/>
<dbReference type="RefSeq" id="XP_002111686.1">
    <property type="nucleotide sequence ID" value="XM_002111650.1"/>
</dbReference>
<evidence type="ECO:0000256" key="2">
    <source>
        <dbReference type="SAM" id="MobiDB-lite"/>
    </source>
</evidence>
<dbReference type="PANTHER" id="PTHR31911">
    <property type="entry name" value="PROTEIN FAM133"/>
    <property type="match status" value="1"/>
</dbReference>
<name>B3RTL4_TRIAD</name>
<keyword evidence="5" id="KW-1185">Reference proteome</keyword>
<feature type="compositionally biased region" description="Basic residues" evidence="2">
    <location>
        <begin position="86"/>
        <end position="95"/>
    </location>
</feature>
<dbReference type="HOGENOM" id="CLU_1798921_0_0_1"/>
<dbReference type="PhylomeDB" id="B3RTL4"/>
<dbReference type="KEGG" id="tad:TRIADDRAFT_55967"/>
<evidence type="ECO:0000256" key="3">
    <source>
        <dbReference type="SAM" id="SignalP"/>
    </source>
</evidence>
<dbReference type="STRING" id="10228.B3RTL4"/>
<dbReference type="GeneID" id="6752899"/>
<reference evidence="4 5" key="1">
    <citation type="journal article" date="2008" name="Nature">
        <title>The Trichoplax genome and the nature of placozoans.</title>
        <authorList>
            <person name="Srivastava M."/>
            <person name="Begovic E."/>
            <person name="Chapman J."/>
            <person name="Putnam N.H."/>
            <person name="Hellsten U."/>
            <person name="Kawashima T."/>
            <person name="Kuo A."/>
            <person name="Mitros T."/>
            <person name="Salamov A."/>
            <person name="Carpenter M.L."/>
            <person name="Signorovitch A.Y."/>
            <person name="Moreno M.A."/>
            <person name="Kamm K."/>
            <person name="Grimwood J."/>
            <person name="Schmutz J."/>
            <person name="Shapiro H."/>
            <person name="Grigoriev I.V."/>
            <person name="Buss L.W."/>
            <person name="Schierwater B."/>
            <person name="Dellaporta S.L."/>
            <person name="Rokhsar D.S."/>
        </authorList>
    </citation>
    <scope>NUCLEOTIDE SEQUENCE [LARGE SCALE GENOMIC DNA]</scope>
    <source>
        <strain evidence="4 5">Grell-BS-1999</strain>
    </source>
</reference>
<protein>
    <submittedName>
        <fullName evidence="4">Uncharacterized protein</fullName>
    </submittedName>
</protein>
<dbReference type="EMBL" id="DS985244">
    <property type="protein sequence ID" value="EDV25653.1"/>
    <property type="molecule type" value="Genomic_DNA"/>
</dbReference>
<dbReference type="InterPro" id="IPR026766">
    <property type="entry name" value="Fam133"/>
</dbReference>
<feature type="signal peptide" evidence="3">
    <location>
        <begin position="1"/>
        <end position="20"/>
    </location>
</feature>
<dbReference type="PANTHER" id="PTHR31911:SF1">
    <property type="entry name" value="FAMILY WITH SEQUENCE SIMILARITY 133 MEMBER B-RELATED"/>
    <property type="match status" value="1"/>
</dbReference>
<evidence type="ECO:0000313" key="5">
    <source>
        <dbReference type="Proteomes" id="UP000009022"/>
    </source>
</evidence>
<evidence type="ECO:0000313" key="4">
    <source>
        <dbReference type="EMBL" id="EDV25653.1"/>
    </source>
</evidence>